<name>A0ABS4TRK6_9PSEU</name>
<feature type="domain" description="AAA+ ATPase" evidence="4">
    <location>
        <begin position="262"/>
        <end position="446"/>
    </location>
</feature>
<keyword evidence="6" id="KW-1185">Reference proteome</keyword>
<dbReference type="CDD" id="cd19481">
    <property type="entry name" value="RecA-like_protease"/>
    <property type="match status" value="1"/>
</dbReference>
<organism evidence="5 6">
    <name type="scientific">Kibdelosporangium banguiense</name>
    <dbReference type="NCBI Taxonomy" id="1365924"/>
    <lineage>
        <taxon>Bacteria</taxon>
        <taxon>Bacillati</taxon>
        <taxon>Actinomycetota</taxon>
        <taxon>Actinomycetes</taxon>
        <taxon>Pseudonocardiales</taxon>
        <taxon>Pseudonocardiaceae</taxon>
        <taxon>Kibdelosporangium</taxon>
    </lineage>
</organism>
<dbReference type="PANTHER" id="PTHR23073">
    <property type="entry name" value="26S PROTEASOME REGULATORY SUBUNIT"/>
    <property type="match status" value="1"/>
</dbReference>
<dbReference type="Proteomes" id="UP001519332">
    <property type="component" value="Unassembled WGS sequence"/>
</dbReference>
<keyword evidence="3" id="KW-0067">ATP-binding</keyword>
<dbReference type="RefSeq" id="WP_209643596.1">
    <property type="nucleotide sequence ID" value="NZ_JAGINW010000001.1"/>
</dbReference>
<dbReference type="InterPro" id="IPR003959">
    <property type="entry name" value="ATPase_AAA_core"/>
</dbReference>
<evidence type="ECO:0000256" key="1">
    <source>
        <dbReference type="ARBA" id="ARBA00006914"/>
    </source>
</evidence>
<dbReference type="InterPro" id="IPR050221">
    <property type="entry name" value="26S_Proteasome_ATPase"/>
</dbReference>
<protein>
    <submittedName>
        <fullName evidence="5">AAA+ superfamily predicted ATPase</fullName>
    </submittedName>
</protein>
<evidence type="ECO:0000259" key="4">
    <source>
        <dbReference type="SMART" id="SM00382"/>
    </source>
</evidence>
<dbReference type="SUPFAM" id="SSF52540">
    <property type="entry name" value="P-loop containing nucleoside triphosphate hydrolases"/>
    <property type="match status" value="2"/>
</dbReference>
<accession>A0ABS4TRK6</accession>
<gene>
    <name evidence="5" type="ORF">JOF56_006928</name>
</gene>
<dbReference type="InterPro" id="IPR003593">
    <property type="entry name" value="AAA+_ATPase"/>
</dbReference>
<dbReference type="Pfam" id="PF22977">
    <property type="entry name" value="WHD"/>
    <property type="match status" value="1"/>
</dbReference>
<dbReference type="Gene3D" id="3.40.50.300">
    <property type="entry name" value="P-loop containing nucleotide triphosphate hydrolases"/>
    <property type="match status" value="2"/>
</dbReference>
<evidence type="ECO:0000256" key="2">
    <source>
        <dbReference type="ARBA" id="ARBA00022741"/>
    </source>
</evidence>
<evidence type="ECO:0000256" key="3">
    <source>
        <dbReference type="ARBA" id="ARBA00022840"/>
    </source>
</evidence>
<comment type="similarity">
    <text evidence="1">Belongs to the AAA ATPase family.</text>
</comment>
<dbReference type="InterPro" id="IPR027417">
    <property type="entry name" value="P-loop_NTPase"/>
</dbReference>
<reference evidence="5 6" key="1">
    <citation type="submission" date="2021-03" db="EMBL/GenBank/DDBJ databases">
        <title>Sequencing the genomes of 1000 actinobacteria strains.</title>
        <authorList>
            <person name="Klenk H.-P."/>
        </authorList>
    </citation>
    <scope>NUCLEOTIDE SEQUENCE [LARGE SCALE GENOMIC DNA]</scope>
    <source>
        <strain evidence="5 6">DSM 46670</strain>
    </source>
</reference>
<comment type="caution">
    <text evidence="5">The sequence shown here is derived from an EMBL/GenBank/DDBJ whole genome shotgun (WGS) entry which is preliminary data.</text>
</comment>
<dbReference type="SMART" id="SM00382">
    <property type="entry name" value="AAA"/>
    <property type="match status" value="2"/>
</dbReference>
<dbReference type="EMBL" id="JAGINW010000001">
    <property type="protein sequence ID" value="MBP2326543.1"/>
    <property type="molecule type" value="Genomic_DNA"/>
</dbReference>
<feature type="domain" description="AAA+ ATPase" evidence="4">
    <location>
        <begin position="510"/>
        <end position="642"/>
    </location>
</feature>
<proteinExistence type="inferred from homology"/>
<keyword evidence="2" id="KW-0547">Nucleotide-binding</keyword>
<evidence type="ECO:0000313" key="6">
    <source>
        <dbReference type="Proteomes" id="UP001519332"/>
    </source>
</evidence>
<sequence>MTSSTVITDLPYEDGFAHIADHLLALDRLIERQVVAQRREHKQRRGLDARNHVLVSDDEVDRLLGTSPSDILMRPTGDGHPIDTEILGRAGASLIAGVRLPLDDLVRVFQLSPFELWTVVICLAPEVDRKYDRLYAYLQDDITRRRPSIDLVISLLCDSPAERWRARAHLSPEAPLRASRILHVADDTTSPSGSSDLARFLRLDGRIRCYLQEQESIDSTVSDAVRVLHPTGDLGQVLVEPDVKSHVRAQVMRHFTEERNGLRLVLGLHGPAGVGRRQIAEGICAELGCSLTYVNTRRWAGREQDVPALLRLAFRECLLHQGMAYVDGLDSLAGEHEAENILAAVGRAAIESSTVTFLGTEKPMRFDTAQPQILFHSVEVTRPGLSLRQTTWQRALAHTASEVDPGWPRALGAQFILTPRQIFAATQDARLATEAHGQELRLGDLQAACRRQSQHHLGDLATKISPRRSWPDLTLPDTQLDLLKELCAQVRHHCTVFEEWEFGRVVGRSLGLSALFAGVPGTGKTMAAEVIAGELGADLFAIDLSGVVSKYVGETEKNLAKIFQAAGHSNSILLFDEADALFGKRTEVSDAHDRYANIETSYLLQKMEQYDGVVILATNLRENMDEAFTRRLRFVVEFPFPDAPSRTAIWRSHFPAAARFAADVDVDLLARQYSLSGACIRNSVLTAAFAAAQDGTAIGLSHLRHGIRREYEKIGKLWTTAEE</sequence>
<evidence type="ECO:0000313" key="5">
    <source>
        <dbReference type="EMBL" id="MBP2326543.1"/>
    </source>
</evidence>
<dbReference type="Pfam" id="PF00004">
    <property type="entry name" value="AAA"/>
    <property type="match status" value="1"/>
</dbReference>
<dbReference type="InterPro" id="IPR054472">
    <property type="entry name" value="WHD"/>
</dbReference>